<feature type="transmembrane region" description="Helical" evidence="1">
    <location>
        <begin position="12"/>
        <end position="31"/>
    </location>
</feature>
<dbReference type="AlphaFoldDB" id="A0A021VQR6"/>
<evidence type="ECO:0000313" key="2">
    <source>
        <dbReference type="EMBL" id="EYR63491.1"/>
    </source>
</evidence>
<keyword evidence="1" id="KW-1133">Transmembrane helix</keyword>
<dbReference type="Proteomes" id="UP000019753">
    <property type="component" value="Unassembled WGS sequence"/>
</dbReference>
<organism evidence="2 3">
    <name type="scientific">Actinotalea ferrariae CF5-4</name>
    <dbReference type="NCBI Taxonomy" id="948458"/>
    <lineage>
        <taxon>Bacteria</taxon>
        <taxon>Bacillati</taxon>
        <taxon>Actinomycetota</taxon>
        <taxon>Actinomycetes</taxon>
        <taxon>Micrococcales</taxon>
        <taxon>Cellulomonadaceae</taxon>
        <taxon>Actinotalea</taxon>
    </lineage>
</organism>
<sequence length="84" mass="9259">MGPWCTQMGVGGWTWMILFWVGLVALVVWGVSRLFPTRRVPSAWEVLDARLASGELDLATYRTLRDELDGIRLSGRASQGPPAG</sequence>
<evidence type="ECO:0008006" key="4">
    <source>
        <dbReference type="Google" id="ProtNLM"/>
    </source>
</evidence>
<keyword evidence="3" id="KW-1185">Reference proteome</keyword>
<name>A0A021VQR6_9CELL</name>
<keyword evidence="1" id="KW-0472">Membrane</keyword>
<evidence type="ECO:0000313" key="3">
    <source>
        <dbReference type="Proteomes" id="UP000019753"/>
    </source>
</evidence>
<reference evidence="2 3" key="1">
    <citation type="submission" date="2014-01" db="EMBL/GenBank/DDBJ databases">
        <title>Actinotalea ferrariae CF5-4.</title>
        <authorList>
            <person name="Chen F."/>
            <person name="Li Y."/>
            <person name="Wang G."/>
        </authorList>
    </citation>
    <scope>NUCLEOTIDE SEQUENCE [LARGE SCALE GENOMIC DNA]</scope>
    <source>
        <strain evidence="2 3">CF5-4</strain>
    </source>
</reference>
<dbReference type="RefSeq" id="WP_052022768.1">
    <property type="nucleotide sequence ID" value="NZ_AXCW01000089.1"/>
</dbReference>
<comment type="caution">
    <text evidence="2">The sequence shown here is derived from an EMBL/GenBank/DDBJ whole genome shotgun (WGS) entry which is preliminary data.</text>
</comment>
<evidence type="ECO:0000256" key="1">
    <source>
        <dbReference type="SAM" id="Phobius"/>
    </source>
</evidence>
<gene>
    <name evidence="2" type="ORF">N866_20165</name>
</gene>
<keyword evidence="1" id="KW-0812">Transmembrane</keyword>
<protein>
    <recommendedName>
        <fullName evidence="4">SHOCT domain-containing protein</fullName>
    </recommendedName>
</protein>
<accession>A0A021VQR6</accession>
<dbReference type="EMBL" id="AXCW01000089">
    <property type="protein sequence ID" value="EYR63491.1"/>
    <property type="molecule type" value="Genomic_DNA"/>
</dbReference>
<dbReference type="OrthoDB" id="4829026at2"/>
<proteinExistence type="predicted"/>